<protein>
    <recommendedName>
        <fullName evidence="3">PDZ domain-containing protein</fullName>
    </recommendedName>
</protein>
<keyword evidence="2" id="KW-0472">Membrane</keyword>
<accession>A0A7S2IPB6</accession>
<dbReference type="SUPFAM" id="SSF50156">
    <property type="entry name" value="PDZ domain-like"/>
    <property type="match status" value="1"/>
</dbReference>
<dbReference type="Gene3D" id="2.30.42.10">
    <property type="match status" value="1"/>
</dbReference>
<evidence type="ECO:0000256" key="2">
    <source>
        <dbReference type="SAM" id="Phobius"/>
    </source>
</evidence>
<dbReference type="SMART" id="SM00228">
    <property type="entry name" value="PDZ"/>
    <property type="match status" value="1"/>
</dbReference>
<feature type="region of interest" description="Disordered" evidence="1">
    <location>
        <begin position="139"/>
        <end position="158"/>
    </location>
</feature>
<gene>
    <name evidence="4" type="ORF">CBRE1094_LOCUS35596</name>
</gene>
<sequence length="202" mass="22404">MRSWPLRNRTIMASTITVDTREGHLGITCSTADVCYGVHVDNVSPKDLLALAGLRAGMVITKINGKKVSDHERAAKLWTRCQNKGEKLTIEYLTKEVAEEVGRKQTMRELKCYGFIMVLMFVGIIALFSWVYVNKPPTPDPSTLEARDPGPPKTGDMFKDMQASIEHTLGKDKLAEMREMMAKNMKVADDSNAAAKLADEAA</sequence>
<keyword evidence="2" id="KW-1133">Transmembrane helix</keyword>
<reference evidence="4" key="1">
    <citation type="submission" date="2021-01" db="EMBL/GenBank/DDBJ databases">
        <authorList>
            <person name="Corre E."/>
            <person name="Pelletier E."/>
            <person name="Niang G."/>
            <person name="Scheremetjew M."/>
            <person name="Finn R."/>
            <person name="Kale V."/>
            <person name="Holt S."/>
            <person name="Cochrane G."/>
            <person name="Meng A."/>
            <person name="Brown T."/>
            <person name="Cohen L."/>
        </authorList>
    </citation>
    <scope>NUCLEOTIDE SEQUENCE</scope>
    <source>
        <strain evidence="4">UTEX LB 985</strain>
    </source>
</reference>
<organism evidence="4">
    <name type="scientific">Haptolina brevifila</name>
    <dbReference type="NCBI Taxonomy" id="156173"/>
    <lineage>
        <taxon>Eukaryota</taxon>
        <taxon>Haptista</taxon>
        <taxon>Haptophyta</taxon>
        <taxon>Prymnesiophyceae</taxon>
        <taxon>Prymnesiales</taxon>
        <taxon>Prymnesiaceae</taxon>
        <taxon>Haptolina</taxon>
    </lineage>
</organism>
<feature type="transmembrane region" description="Helical" evidence="2">
    <location>
        <begin position="112"/>
        <end position="133"/>
    </location>
</feature>
<dbReference type="InterPro" id="IPR001478">
    <property type="entry name" value="PDZ"/>
</dbReference>
<dbReference type="InterPro" id="IPR036034">
    <property type="entry name" value="PDZ_sf"/>
</dbReference>
<feature type="domain" description="PDZ" evidence="3">
    <location>
        <begin position="23"/>
        <end position="96"/>
    </location>
</feature>
<evidence type="ECO:0000256" key="1">
    <source>
        <dbReference type="SAM" id="MobiDB-lite"/>
    </source>
</evidence>
<keyword evidence="2" id="KW-0812">Transmembrane</keyword>
<evidence type="ECO:0000259" key="3">
    <source>
        <dbReference type="SMART" id="SM00228"/>
    </source>
</evidence>
<proteinExistence type="predicted"/>
<dbReference type="Pfam" id="PF00595">
    <property type="entry name" value="PDZ"/>
    <property type="match status" value="1"/>
</dbReference>
<name>A0A7S2IPB6_9EUKA</name>
<dbReference type="EMBL" id="HBGU01065318">
    <property type="protein sequence ID" value="CAD9524311.1"/>
    <property type="molecule type" value="Transcribed_RNA"/>
</dbReference>
<dbReference type="AlphaFoldDB" id="A0A7S2IPB6"/>
<evidence type="ECO:0000313" key="4">
    <source>
        <dbReference type="EMBL" id="CAD9524311.1"/>
    </source>
</evidence>